<accession>A0A059D119</accession>
<dbReference type="PANTHER" id="PTHR17630">
    <property type="entry name" value="DIENELACTONE HYDROLASE"/>
    <property type="match status" value="1"/>
</dbReference>
<feature type="domain" description="Dienelactone hydrolase" evidence="1">
    <location>
        <begin position="33"/>
        <end position="108"/>
    </location>
</feature>
<dbReference type="PANTHER" id="PTHR17630:SF97">
    <property type="entry name" value="ENDO-1,31,4-BETA-D-GLUCANASE-LIKE"/>
    <property type="match status" value="1"/>
</dbReference>
<gene>
    <name evidence="2" type="ORF">EUGRSUZ_B01153</name>
</gene>
<dbReference type="InterPro" id="IPR002925">
    <property type="entry name" value="Dienelactn_hydro"/>
</dbReference>
<dbReference type="InterPro" id="IPR029058">
    <property type="entry name" value="AB_hydrolase_fold"/>
</dbReference>
<name>A0A059D119_EUCGR</name>
<dbReference type="GO" id="GO:0016787">
    <property type="term" value="F:hydrolase activity"/>
    <property type="evidence" value="ECO:0007669"/>
    <property type="project" value="InterPro"/>
</dbReference>
<dbReference type="STRING" id="71139.A0A059D119"/>
<evidence type="ECO:0000313" key="2">
    <source>
        <dbReference type="EMBL" id="KCW84302.1"/>
    </source>
</evidence>
<protein>
    <recommendedName>
        <fullName evidence="1">Dienelactone hydrolase domain-containing protein</fullName>
    </recommendedName>
</protein>
<dbReference type="InParanoid" id="A0A059D119"/>
<dbReference type="EMBL" id="KK198754">
    <property type="protein sequence ID" value="KCW84302.1"/>
    <property type="molecule type" value="Genomic_DNA"/>
</dbReference>
<dbReference type="SUPFAM" id="SSF53474">
    <property type="entry name" value="alpha/beta-Hydrolases"/>
    <property type="match status" value="1"/>
</dbReference>
<organism evidence="2">
    <name type="scientific">Eucalyptus grandis</name>
    <name type="common">Flooded gum</name>
    <dbReference type="NCBI Taxonomy" id="71139"/>
    <lineage>
        <taxon>Eukaryota</taxon>
        <taxon>Viridiplantae</taxon>
        <taxon>Streptophyta</taxon>
        <taxon>Embryophyta</taxon>
        <taxon>Tracheophyta</taxon>
        <taxon>Spermatophyta</taxon>
        <taxon>Magnoliopsida</taxon>
        <taxon>eudicotyledons</taxon>
        <taxon>Gunneridae</taxon>
        <taxon>Pentapetalae</taxon>
        <taxon>rosids</taxon>
        <taxon>malvids</taxon>
        <taxon>Myrtales</taxon>
        <taxon>Myrtaceae</taxon>
        <taxon>Myrtoideae</taxon>
        <taxon>Eucalypteae</taxon>
        <taxon>Eucalyptus</taxon>
    </lineage>
</organism>
<sequence length="110" mass="12586">MALITSGDGALKTWIRNRCSSRIRAFCLLCPKEGIKVPIAVLGAEIDETAPPELLKQFEEALATKSELDRFMKVFPKTAHEWTVRYKDEDKAAAKESHLDMKQWFVKYVK</sequence>
<dbReference type="Pfam" id="PF01738">
    <property type="entry name" value="DLH"/>
    <property type="match status" value="1"/>
</dbReference>
<dbReference type="AlphaFoldDB" id="A0A059D119"/>
<reference evidence="2" key="1">
    <citation type="submission" date="2013-07" db="EMBL/GenBank/DDBJ databases">
        <title>The genome of Eucalyptus grandis.</title>
        <authorList>
            <person name="Schmutz J."/>
            <person name="Hayes R."/>
            <person name="Myburg A."/>
            <person name="Tuskan G."/>
            <person name="Grattapaglia D."/>
            <person name="Rokhsar D.S."/>
        </authorList>
    </citation>
    <scope>NUCLEOTIDE SEQUENCE</scope>
    <source>
        <tissue evidence="2">Leaf extractions</tissue>
    </source>
</reference>
<dbReference type="Gene3D" id="3.40.50.1820">
    <property type="entry name" value="alpha/beta hydrolase"/>
    <property type="match status" value="1"/>
</dbReference>
<dbReference type="Gramene" id="KCW84302">
    <property type="protein sequence ID" value="KCW84302"/>
    <property type="gene ID" value="EUGRSUZ_B01153"/>
</dbReference>
<evidence type="ECO:0000259" key="1">
    <source>
        <dbReference type="Pfam" id="PF01738"/>
    </source>
</evidence>
<proteinExistence type="predicted"/>